<evidence type="ECO:0000256" key="1">
    <source>
        <dbReference type="SAM" id="Phobius"/>
    </source>
</evidence>
<proteinExistence type="predicted"/>
<keyword evidence="1" id="KW-0812">Transmembrane</keyword>
<name>A0A838B2G3_9HYPH</name>
<dbReference type="Proteomes" id="UP000558284">
    <property type="component" value="Unassembled WGS sequence"/>
</dbReference>
<sequence>MADHTPTGPVELGAKMDYAEHDRTYHGFLALAKYGSLFCGALLLAMAFGFFAGGFFSATILFVLILAVGAFILR</sequence>
<organism evidence="3 4">
    <name type="scientific">Mesorhizobium neociceri</name>
    <dbReference type="NCBI Taxonomy" id="1307853"/>
    <lineage>
        <taxon>Bacteria</taxon>
        <taxon>Pseudomonadati</taxon>
        <taxon>Pseudomonadota</taxon>
        <taxon>Alphaproteobacteria</taxon>
        <taxon>Hyphomicrobiales</taxon>
        <taxon>Phyllobacteriaceae</taxon>
        <taxon>Mesorhizobium</taxon>
    </lineage>
</organism>
<dbReference type="InterPro" id="IPR036596">
    <property type="entry name" value="Cyt-C_aa3_sf"/>
</dbReference>
<keyword evidence="1" id="KW-1133">Transmembrane helix</keyword>
<feature type="transmembrane region" description="Helical" evidence="1">
    <location>
        <begin position="25"/>
        <end position="48"/>
    </location>
</feature>
<evidence type="ECO:0000313" key="3">
    <source>
        <dbReference type="EMBL" id="MBA1139994.1"/>
    </source>
</evidence>
<dbReference type="RefSeq" id="WP_112563740.1">
    <property type="nucleotide sequence ID" value="NZ_JACDTY010000002.1"/>
</dbReference>
<evidence type="ECO:0000313" key="4">
    <source>
        <dbReference type="Proteomes" id="UP000558284"/>
    </source>
</evidence>
<accession>A0A838B2G3</accession>
<feature type="transmembrane region" description="Helical" evidence="1">
    <location>
        <begin position="54"/>
        <end position="73"/>
    </location>
</feature>
<keyword evidence="4" id="KW-1185">Reference proteome</keyword>
<dbReference type="EMBL" id="JACDTY010000002">
    <property type="protein sequence ID" value="MBA1139994.1"/>
    <property type="molecule type" value="Genomic_DNA"/>
</dbReference>
<comment type="caution">
    <text evidence="3">The sequence shown here is derived from an EMBL/GenBank/DDBJ whole genome shotgun (WGS) entry which is preliminary data.</text>
</comment>
<dbReference type="Pfam" id="PF07835">
    <property type="entry name" value="COX4_pro_2"/>
    <property type="match status" value="1"/>
</dbReference>
<feature type="domain" description="Cytochrome c oxidase subunit IV bacterial aa3 type" evidence="2">
    <location>
        <begin position="7"/>
        <end position="50"/>
    </location>
</feature>
<evidence type="ECO:0000259" key="2">
    <source>
        <dbReference type="Pfam" id="PF07835"/>
    </source>
</evidence>
<reference evidence="3 4" key="1">
    <citation type="submission" date="2020-07" db="EMBL/GenBank/DDBJ databases">
        <title>Definition of the novel symbiovar canariense within Mesorhizobium novociceri, a new species of genus Mesorhizobium nodulating Cicer canariense in the Caldera de Taburiente National Park (La Palma, Canary Islands).</title>
        <authorList>
            <person name="Leon-Barrios M."/>
            <person name="Perez-Yepez J."/>
            <person name="Flores-Felix J.D."/>
            <person name="Ramirez-Baena M.H."/>
            <person name="Pulido-Suarez L."/>
            <person name="Igual J.M."/>
            <person name="Velazquez E."/>
            <person name="Peix A."/>
        </authorList>
    </citation>
    <scope>NUCLEOTIDE SEQUENCE [LARGE SCALE GENOMIC DNA]</scope>
    <source>
        <strain evidence="3 4">CCANP35</strain>
    </source>
</reference>
<dbReference type="Gene3D" id="1.20.5.160">
    <property type="entry name" value="Bacterial aa3 type cytochrome c oxidase subunit IV"/>
    <property type="match status" value="1"/>
</dbReference>
<dbReference type="InterPro" id="IPR012422">
    <property type="entry name" value="Cyt_c_oxidase_su4_bac-aa3"/>
</dbReference>
<dbReference type="AlphaFoldDB" id="A0A838B2G3"/>
<protein>
    <submittedName>
        <fullName evidence="3">Aa3-type cytochrome c oxidase subunit IV</fullName>
    </submittedName>
</protein>
<keyword evidence="1" id="KW-0472">Membrane</keyword>
<dbReference type="SUPFAM" id="SSF81469">
    <property type="entry name" value="Bacterial aa3 type cytochrome c oxidase subunit IV"/>
    <property type="match status" value="1"/>
</dbReference>
<gene>
    <name evidence="3" type="ORF">H0241_06955</name>
</gene>